<dbReference type="EMBL" id="UZWD01000023">
    <property type="protein sequence ID" value="VDS04562.1"/>
    <property type="molecule type" value="Genomic_DNA"/>
</dbReference>
<keyword evidence="3" id="KW-1185">Reference proteome</keyword>
<sequence>MDIMYALGIIAAPTGLLPMLTNKGKYGLKALGHLSSLQPGELAMVGDIATTNNIPKKFLDAILAELRNAGFVYSRKGKYGGYYLARPPHEIMIGHVVRVLDGPLAPIQCASKTRYQPCDDCDIETCRVRHLMLDVRNAIAEVLDNTSLSAMQSAAGVLALDAATTA</sequence>
<dbReference type="Pfam" id="PF02082">
    <property type="entry name" value="Rrf2"/>
    <property type="match status" value="1"/>
</dbReference>
<evidence type="ECO:0000313" key="3">
    <source>
        <dbReference type="Proteomes" id="UP000268844"/>
    </source>
</evidence>
<dbReference type="Gene3D" id="1.10.10.10">
    <property type="entry name" value="Winged helix-like DNA-binding domain superfamily/Winged helix DNA-binding domain"/>
    <property type="match status" value="1"/>
</dbReference>
<dbReference type="NCBIfam" id="TIGR00738">
    <property type="entry name" value="rrf2_super"/>
    <property type="match status" value="1"/>
</dbReference>
<keyword evidence="1" id="KW-0238">DNA-binding</keyword>
<dbReference type="PANTHER" id="PTHR33221">
    <property type="entry name" value="WINGED HELIX-TURN-HELIX TRANSCRIPTIONAL REGULATOR, RRF2 FAMILY"/>
    <property type="match status" value="1"/>
</dbReference>
<dbReference type="AlphaFoldDB" id="A0A3S4D503"/>
<protein>
    <submittedName>
        <fullName evidence="2">HTH-type transcriptional regulator CymR</fullName>
    </submittedName>
</protein>
<organism evidence="2 3">
    <name type="scientific">Devosia equisanguinis</name>
    <dbReference type="NCBI Taxonomy" id="2490941"/>
    <lineage>
        <taxon>Bacteria</taxon>
        <taxon>Pseudomonadati</taxon>
        <taxon>Pseudomonadota</taxon>
        <taxon>Alphaproteobacteria</taxon>
        <taxon>Hyphomicrobiales</taxon>
        <taxon>Devosiaceae</taxon>
        <taxon>Devosia</taxon>
    </lineage>
</organism>
<evidence type="ECO:0000256" key="1">
    <source>
        <dbReference type="ARBA" id="ARBA00023125"/>
    </source>
</evidence>
<dbReference type="GO" id="GO:0003700">
    <property type="term" value="F:DNA-binding transcription factor activity"/>
    <property type="evidence" value="ECO:0007669"/>
    <property type="project" value="TreeGrafter"/>
</dbReference>
<dbReference type="Proteomes" id="UP000268844">
    <property type="component" value="Unassembled WGS sequence"/>
</dbReference>
<dbReference type="PROSITE" id="PS51197">
    <property type="entry name" value="HTH_RRF2_2"/>
    <property type="match status" value="1"/>
</dbReference>
<dbReference type="GO" id="GO:0003677">
    <property type="term" value="F:DNA binding"/>
    <property type="evidence" value="ECO:0007669"/>
    <property type="project" value="UniProtKB-KW"/>
</dbReference>
<proteinExistence type="predicted"/>
<dbReference type="InterPro" id="IPR036390">
    <property type="entry name" value="WH_DNA-bd_sf"/>
</dbReference>
<dbReference type="SUPFAM" id="SSF46785">
    <property type="entry name" value="Winged helix' DNA-binding domain"/>
    <property type="match status" value="1"/>
</dbReference>
<gene>
    <name evidence="2" type="primary">cymR_2</name>
    <name evidence="2" type="ORF">DEVEQU_01701</name>
</gene>
<reference evidence="2 3" key="1">
    <citation type="submission" date="2018-12" db="EMBL/GenBank/DDBJ databases">
        <authorList>
            <person name="Criscuolo A."/>
        </authorList>
    </citation>
    <scope>NUCLEOTIDE SEQUENCE [LARGE SCALE GENOMIC DNA]</scope>
    <source>
        <strain evidence="2">ACIP1116281</strain>
    </source>
</reference>
<dbReference type="InterPro" id="IPR036388">
    <property type="entry name" value="WH-like_DNA-bd_sf"/>
</dbReference>
<dbReference type="PANTHER" id="PTHR33221:SF5">
    <property type="entry name" value="HTH-TYPE TRANSCRIPTIONAL REGULATOR ISCR"/>
    <property type="match status" value="1"/>
</dbReference>
<name>A0A3S4D503_9HYPH</name>
<dbReference type="InterPro" id="IPR000944">
    <property type="entry name" value="Tscrpt_reg_Rrf2"/>
</dbReference>
<accession>A0A3S4D503</accession>
<evidence type="ECO:0000313" key="2">
    <source>
        <dbReference type="EMBL" id="VDS04562.1"/>
    </source>
</evidence>
<dbReference type="GO" id="GO:0005829">
    <property type="term" value="C:cytosol"/>
    <property type="evidence" value="ECO:0007669"/>
    <property type="project" value="TreeGrafter"/>
</dbReference>